<evidence type="ECO:0000313" key="1">
    <source>
        <dbReference type="EMBL" id="THU81892.1"/>
    </source>
</evidence>
<dbReference type="AlphaFoldDB" id="A0A4S8L0H1"/>
<reference evidence="1 2" key="1">
    <citation type="journal article" date="2019" name="Nat. Ecol. Evol.">
        <title>Megaphylogeny resolves global patterns of mushroom evolution.</title>
        <authorList>
            <person name="Varga T."/>
            <person name="Krizsan K."/>
            <person name="Foldi C."/>
            <person name="Dima B."/>
            <person name="Sanchez-Garcia M."/>
            <person name="Sanchez-Ramirez S."/>
            <person name="Szollosi G.J."/>
            <person name="Szarkandi J.G."/>
            <person name="Papp V."/>
            <person name="Albert L."/>
            <person name="Andreopoulos W."/>
            <person name="Angelini C."/>
            <person name="Antonin V."/>
            <person name="Barry K.W."/>
            <person name="Bougher N.L."/>
            <person name="Buchanan P."/>
            <person name="Buyck B."/>
            <person name="Bense V."/>
            <person name="Catcheside P."/>
            <person name="Chovatia M."/>
            <person name="Cooper J."/>
            <person name="Damon W."/>
            <person name="Desjardin D."/>
            <person name="Finy P."/>
            <person name="Geml J."/>
            <person name="Haridas S."/>
            <person name="Hughes K."/>
            <person name="Justo A."/>
            <person name="Karasinski D."/>
            <person name="Kautmanova I."/>
            <person name="Kiss B."/>
            <person name="Kocsube S."/>
            <person name="Kotiranta H."/>
            <person name="LaButti K.M."/>
            <person name="Lechner B.E."/>
            <person name="Liimatainen K."/>
            <person name="Lipzen A."/>
            <person name="Lukacs Z."/>
            <person name="Mihaltcheva S."/>
            <person name="Morgado L.N."/>
            <person name="Niskanen T."/>
            <person name="Noordeloos M.E."/>
            <person name="Ohm R.A."/>
            <person name="Ortiz-Santana B."/>
            <person name="Ovrebo C."/>
            <person name="Racz N."/>
            <person name="Riley R."/>
            <person name="Savchenko A."/>
            <person name="Shiryaev A."/>
            <person name="Soop K."/>
            <person name="Spirin V."/>
            <person name="Szebenyi C."/>
            <person name="Tomsovsky M."/>
            <person name="Tulloss R.E."/>
            <person name="Uehling J."/>
            <person name="Grigoriev I.V."/>
            <person name="Vagvolgyi C."/>
            <person name="Papp T."/>
            <person name="Martin F.M."/>
            <person name="Miettinen O."/>
            <person name="Hibbett D.S."/>
            <person name="Nagy L.G."/>
        </authorList>
    </citation>
    <scope>NUCLEOTIDE SEQUENCE [LARGE SCALE GENOMIC DNA]</scope>
    <source>
        <strain evidence="1 2">CBS 962.96</strain>
    </source>
</reference>
<evidence type="ECO:0000313" key="2">
    <source>
        <dbReference type="Proteomes" id="UP000297245"/>
    </source>
</evidence>
<dbReference type="Proteomes" id="UP000297245">
    <property type="component" value="Unassembled WGS sequence"/>
</dbReference>
<proteinExistence type="predicted"/>
<dbReference type="OrthoDB" id="10640435at2759"/>
<protein>
    <submittedName>
        <fullName evidence="1">Uncharacterized protein</fullName>
    </submittedName>
</protein>
<keyword evidence="2" id="KW-1185">Reference proteome</keyword>
<dbReference type="EMBL" id="ML179773">
    <property type="protein sequence ID" value="THU81892.1"/>
    <property type="molecule type" value="Genomic_DNA"/>
</dbReference>
<sequence length="125" mass="14542">MADLLFRSGADIEYAYRVNHEFRPNATIFADLVCHPTERNLESMKYLLNLRQPNQVPDVKDEPLPNFIVSVWMKWSVLHYAARDVVISDMEKEVLGRMVGIILSYPKYSSQIDFQLETTCITPLY</sequence>
<name>A0A4S8L0H1_DENBC</name>
<organism evidence="1 2">
    <name type="scientific">Dendrothele bispora (strain CBS 962.96)</name>
    <dbReference type="NCBI Taxonomy" id="1314807"/>
    <lineage>
        <taxon>Eukaryota</taxon>
        <taxon>Fungi</taxon>
        <taxon>Dikarya</taxon>
        <taxon>Basidiomycota</taxon>
        <taxon>Agaricomycotina</taxon>
        <taxon>Agaricomycetes</taxon>
        <taxon>Agaricomycetidae</taxon>
        <taxon>Agaricales</taxon>
        <taxon>Agaricales incertae sedis</taxon>
        <taxon>Dendrothele</taxon>
    </lineage>
</organism>
<accession>A0A4S8L0H1</accession>
<gene>
    <name evidence="1" type="ORF">K435DRAFT_872880</name>
</gene>